<dbReference type="Pfam" id="PF14244">
    <property type="entry name" value="Retrotran_gag_3"/>
    <property type="match status" value="1"/>
</dbReference>
<sequence length="431" mass="48274">MDFLTNDNYITLSRAIRRALHMKNKLGFISSSLPQPTDPNDPLLDLWNCCNDMVASWLQNSICPSIRSNIAFLDDVSEIWLDLKDRFAHQSGLQIYQFKKNLASLLQESDTISVYYDKLKTLWDELLIYDPIPICTCGSMKTLSDHYQRDCVFQFFMGLHDSYSPIQDQIMLLDPLPPLTKVLSLIQQQERHSQMASTNPSPDSLAFAVIKSYPNPTKAFPQSKPKKDRAYCTYCKITSHILDTCFKVGNAEPPICSHCNMSGHTMEKYYMLHGYPPDHKLFNNTQGSSVVAAQSASEPETISDAQVGLTKTQYQQLLALLQPRELSIVVQPSANQIQSNLPSTSTPHIYDISLCLSTTNIPWIIDIGATDHMVFCPFLLTSIIASISHSVRLPNGTNVPVTHTGTIQLASSISLNNVLTFSHGQRLGKVK</sequence>
<dbReference type="OrthoDB" id="5544992at2759"/>
<dbReference type="RefSeq" id="XP_035545942.1">
    <property type="nucleotide sequence ID" value="XM_035690049.1"/>
</dbReference>
<dbReference type="InParanoid" id="A0A6P9ETP9"/>
<dbReference type="KEGG" id="jre:118348427"/>
<accession>A0A6P9ETP9</accession>
<protein>
    <submittedName>
        <fullName evidence="3">Uncharacterized protein LOC118348427</fullName>
    </submittedName>
</protein>
<gene>
    <name evidence="3" type="primary">LOC118348427</name>
</gene>
<proteinExistence type="predicted"/>
<dbReference type="GeneID" id="118348427"/>
<feature type="domain" description="Retrotransposon Copia-like N-terminal" evidence="1">
    <location>
        <begin position="4"/>
        <end position="36"/>
    </location>
</feature>
<evidence type="ECO:0000313" key="2">
    <source>
        <dbReference type="Proteomes" id="UP000235220"/>
    </source>
</evidence>
<keyword evidence="2" id="KW-1185">Reference proteome</keyword>
<dbReference type="PANTHER" id="PTHR34222:SF99">
    <property type="entry name" value="PROTEIN, PUTATIVE-RELATED"/>
    <property type="match status" value="1"/>
</dbReference>
<dbReference type="PANTHER" id="PTHR34222">
    <property type="entry name" value="GAG_PRE-INTEGRS DOMAIN-CONTAINING PROTEIN"/>
    <property type="match status" value="1"/>
</dbReference>
<reference evidence="3" key="1">
    <citation type="submission" date="2025-08" db="UniProtKB">
        <authorList>
            <consortium name="RefSeq"/>
        </authorList>
    </citation>
    <scope>IDENTIFICATION</scope>
    <source>
        <tissue evidence="3">Leaves</tissue>
    </source>
</reference>
<dbReference type="Proteomes" id="UP000235220">
    <property type="component" value="Chromosome 1"/>
</dbReference>
<dbReference type="AlphaFoldDB" id="A0A6P9ETP9"/>
<name>A0A6P9ETP9_JUGRE</name>
<organism evidence="2 3">
    <name type="scientific">Juglans regia</name>
    <name type="common">English walnut</name>
    <dbReference type="NCBI Taxonomy" id="51240"/>
    <lineage>
        <taxon>Eukaryota</taxon>
        <taxon>Viridiplantae</taxon>
        <taxon>Streptophyta</taxon>
        <taxon>Embryophyta</taxon>
        <taxon>Tracheophyta</taxon>
        <taxon>Spermatophyta</taxon>
        <taxon>Magnoliopsida</taxon>
        <taxon>eudicotyledons</taxon>
        <taxon>Gunneridae</taxon>
        <taxon>Pentapetalae</taxon>
        <taxon>rosids</taxon>
        <taxon>fabids</taxon>
        <taxon>Fagales</taxon>
        <taxon>Juglandaceae</taxon>
        <taxon>Juglans</taxon>
    </lineage>
</organism>
<evidence type="ECO:0000259" key="1">
    <source>
        <dbReference type="Pfam" id="PF14244"/>
    </source>
</evidence>
<dbReference type="InterPro" id="IPR029472">
    <property type="entry name" value="Copia-like_N"/>
</dbReference>
<evidence type="ECO:0000313" key="3">
    <source>
        <dbReference type="RefSeq" id="XP_035545942.1"/>
    </source>
</evidence>